<gene>
    <name evidence="1" type="ORF">FDP41_000349</name>
</gene>
<dbReference type="EMBL" id="VFQX01000002">
    <property type="protein sequence ID" value="KAF0984450.1"/>
    <property type="molecule type" value="Genomic_DNA"/>
</dbReference>
<dbReference type="Proteomes" id="UP000444721">
    <property type="component" value="Unassembled WGS sequence"/>
</dbReference>
<name>A0A6A5CFU7_NAEFO</name>
<dbReference type="VEuPathDB" id="AmoebaDB:FDP41_000349"/>
<dbReference type="RefSeq" id="XP_044569163.1">
    <property type="nucleotide sequence ID" value="XM_044706799.1"/>
</dbReference>
<keyword evidence="2" id="KW-1185">Reference proteome</keyword>
<protein>
    <submittedName>
        <fullName evidence="1">Uncharacterized protein</fullName>
    </submittedName>
</protein>
<sequence length="511" mass="60984">MFQSTPLLEMLQSHCFRARERARRTSLFTHTSAEHSSSINTVVADRSQNESPSTNNDEARQLLDWIPFGNSKGIEYLRIALSNEKYLLNIRDELMENMKQFVHVFVNRNCNIEDIGKYLYENSEEEYQGMAEELHKYIQHLWDFKLCEAKVDLLEYYLQRRLDLVWSSEKFNHNRKKRNTVIVFSQIKQNMKRNNFLIAMIRKKFEIIFKQYKQFELLLSINFKNSGFVTKESSKTEAWMNYFEYEKFGINMHSLFKLQILHFEQFRAEISTFFSNIQWTKNQFTDCVNPESFQNYIFSREIDSPLKEFFLLYQPKVSSHNKHTNILYDPLAEELTMKQHKQKQIRTMVSQQMDEIHETDEVQNYFRKLYIEHSDTSKQAPPTSLLFSNGDLYSSSRTKEENKTIYSTDLLKATIEEAFTQHELMDFLTILFPSLSYSIESHVLKDLKIMNHGQHVQTSSFDFVWNRLFISPLLRKHCFHHEKSFITSFMTRLLSQTYTLSTQLENVLNLL</sequence>
<organism evidence="1 2">
    <name type="scientific">Naegleria fowleri</name>
    <name type="common">Brain eating amoeba</name>
    <dbReference type="NCBI Taxonomy" id="5763"/>
    <lineage>
        <taxon>Eukaryota</taxon>
        <taxon>Discoba</taxon>
        <taxon>Heterolobosea</taxon>
        <taxon>Tetramitia</taxon>
        <taxon>Eutetramitia</taxon>
        <taxon>Vahlkampfiidae</taxon>
        <taxon>Naegleria</taxon>
    </lineage>
</organism>
<comment type="caution">
    <text evidence="1">The sequence shown here is derived from an EMBL/GenBank/DDBJ whole genome shotgun (WGS) entry which is preliminary data.</text>
</comment>
<dbReference type="GeneID" id="68107567"/>
<dbReference type="VEuPathDB" id="AmoebaDB:NfTy_000520"/>
<accession>A0A6A5CFU7</accession>
<dbReference type="VEuPathDB" id="AmoebaDB:NF0005020"/>
<reference evidence="1 2" key="1">
    <citation type="journal article" date="2019" name="Sci. Rep.">
        <title>Nanopore sequencing improves the draft genome of the human pathogenic amoeba Naegleria fowleri.</title>
        <authorList>
            <person name="Liechti N."/>
            <person name="Schurch N."/>
            <person name="Bruggmann R."/>
            <person name="Wittwer M."/>
        </authorList>
    </citation>
    <scope>NUCLEOTIDE SEQUENCE [LARGE SCALE GENOMIC DNA]</scope>
    <source>
        <strain evidence="1 2">ATCC 30894</strain>
    </source>
</reference>
<evidence type="ECO:0000313" key="1">
    <source>
        <dbReference type="EMBL" id="KAF0984450.1"/>
    </source>
</evidence>
<evidence type="ECO:0000313" key="2">
    <source>
        <dbReference type="Proteomes" id="UP000444721"/>
    </source>
</evidence>
<dbReference type="AlphaFoldDB" id="A0A6A5CFU7"/>
<dbReference type="OrthoDB" id="10398908at2759"/>
<proteinExistence type="predicted"/>